<dbReference type="InterPro" id="IPR007474">
    <property type="entry name" value="ApaG_domain"/>
</dbReference>
<dbReference type="InterPro" id="IPR036767">
    <property type="entry name" value="ApaG_sf"/>
</dbReference>
<feature type="domain" description="ApaG" evidence="2">
    <location>
        <begin position="33"/>
        <end position="157"/>
    </location>
</feature>
<accession>A0A382GE78</accession>
<proteinExistence type="inferred from homology"/>
<dbReference type="InterPro" id="IPR023065">
    <property type="entry name" value="Uncharacterised_ApaG"/>
</dbReference>
<dbReference type="HAMAP" id="MF_00791">
    <property type="entry name" value="ApaG"/>
    <property type="match status" value="1"/>
</dbReference>
<name>A0A382GE78_9ZZZZ</name>
<evidence type="ECO:0000256" key="1">
    <source>
        <dbReference type="ARBA" id="ARBA00017693"/>
    </source>
</evidence>
<dbReference type="Gene3D" id="2.60.40.1470">
    <property type="entry name" value="ApaG domain"/>
    <property type="match status" value="1"/>
</dbReference>
<dbReference type="SUPFAM" id="SSF110069">
    <property type="entry name" value="ApaG-like"/>
    <property type="match status" value="1"/>
</dbReference>
<reference evidence="3" key="1">
    <citation type="submission" date="2018-05" db="EMBL/GenBank/DDBJ databases">
        <authorList>
            <person name="Lanie J.A."/>
            <person name="Ng W.-L."/>
            <person name="Kazmierczak K.M."/>
            <person name="Andrzejewski T.M."/>
            <person name="Davidsen T.M."/>
            <person name="Wayne K.J."/>
            <person name="Tettelin H."/>
            <person name="Glass J.I."/>
            <person name="Rusch D."/>
            <person name="Podicherti R."/>
            <person name="Tsui H.-C.T."/>
            <person name="Winkler M.E."/>
        </authorList>
    </citation>
    <scope>NUCLEOTIDE SEQUENCE</scope>
</reference>
<evidence type="ECO:0000313" key="3">
    <source>
        <dbReference type="EMBL" id="SVB73488.1"/>
    </source>
</evidence>
<organism evidence="3">
    <name type="scientific">marine metagenome</name>
    <dbReference type="NCBI Taxonomy" id="408172"/>
    <lineage>
        <taxon>unclassified sequences</taxon>
        <taxon>metagenomes</taxon>
        <taxon>ecological metagenomes</taxon>
    </lineage>
</organism>
<sequence>MLLDKCATLVQFLSVAPQWVWHLSAKKDILMYEETTRSIRITVKPFYLDDQSSPEDEHYVFAYQVKIENQGGETVQLRNRYWQITDGYGRQQEVRGEGVVGEQPVISPGDSFEYTSGTPLGTPSGIMVGTYEMVTSDGESFDAVVPAFSLDSPFAHKQLN</sequence>
<dbReference type="AlphaFoldDB" id="A0A382GE78"/>
<dbReference type="Pfam" id="PF04379">
    <property type="entry name" value="DUF525"/>
    <property type="match status" value="1"/>
</dbReference>
<dbReference type="PROSITE" id="PS51087">
    <property type="entry name" value="APAG"/>
    <property type="match status" value="1"/>
</dbReference>
<dbReference type="GO" id="GO:0070987">
    <property type="term" value="P:error-free translesion synthesis"/>
    <property type="evidence" value="ECO:0007669"/>
    <property type="project" value="TreeGrafter"/>
</dbReference>
<evidence type="ECO:0000259" key="2">
    <source>
        <dbReference type="PROSITE" id="PS51087"/>
    </source>
</evidence>
<dbReference type="NCBIfam" id="NF003967">
    <property type="entry name" value="PRK05461.1"/>
    <property type="match status" value="1"/>
</dbReference>
<dbReference type="EMBL" id="UINC01055048">
    <property type="protein sequence ID" value="SVB73488.1"/>
    <property type="molecule type" value="Genomic_DNA"/>
</dbReference>
<protein>
    <recommendedName>
        <fullName evidence="1">Protein ApaG</fullName>
    </recommendedName>
</protein>
<dbReference type="PANTHER" id="PTHR14289:SF16">
    <property type="entry name" value="POLYMERASE DELTA-INTERACTING PROTEIN 2"/>
    <property type="match status" value="1"/>
</dbReference>
<dbReference type="PANTHER" id="PTHR14289">
    <property type="entry name" value="F-BOX ONLY PROTEIN 3"/>
    <property type="match status" value="1"/>
</dbReference>
<gene>
    <name evidence="3" type="ORF">METZ01_LOCUS226342</name>
</gene>